<evidence type="ECO:0000259" key="3">
    <source>
        <dbReference type="Pfam" id="PF03629"/>
    </source>
</evidence>
<evidence type="ECO:0000256" key="1">
    <source>
        <dbReference type="ARBA" id="ARBA00022801"/>
    </source>
</evidence>
<dbReference type="RefSeq" id="WP_253902328.1">
    <property type="nucleotide sequence ID" value="NZ_JAAIIJ010000020.1"/>
</dbReference>
<feature type="compositionally biased region" description="Polar residues" evidence="2">
    <location>
        <begin position="115"/>
        <end position="143"/>
    </location>
</feature>
<dbReference type="InterPro" id="IPR005181">
    <property type="entry name" value="SASA"/>
</dbReference>
<keyword evidence="5" id="KW-1185">Reference proteome</keyword>
<dbReference type="EMBL" id="JAAIIJ010000020">
    <property type="protein sequence ID" value="NMN02412.1"/>
    <property type="molecule type" value="Genomic_DNA"/>
</dbReference>
<feature type="region of interest" description="Disordered" evidence="2">
    <location>
        <begin position="81"/>
        <end position="149"/>
    </location>
</feature>
<evidence type="ECO:0000313" key="5">
    <source>
        <dbReference type="Proteomes" id="UP000553756"/>
    </source>
</evidence>
<evidence type="ECO:0000256" key="2">
    <source>
        <dbReference type="SAM" id="MobiDB-lite"/>
    </source>
</evidence>
<name>A0ABX1SYZ8_9BIFI</name>
<dbReference type="Pfam" id="PF03629">
    <property type="entry name" value="SASA"/>
    <property type="match status" value="1"/>
</dbReference>
<proteinExistence type="predicted"/>
<dbReference type="PANTHER" id="PTHR22901">
    <property type="entry name" value="SIALATE O-ACETYLESTERASE"/>
    <property type="match status" value="1"/>
</dbReference>
<accession>A0ABX1SYZ8</accession>
<dbReference type="Proteomes" id="UP000553756">
    <property type="component" value="Unassembled WGS sequence"/>
</dbReference>
<sequence length="636" mass="69505">MVIATGPAPGSEMNVFCTSSDAGRNRCGALTVAAIFDSHMVLQRDKPITVFGTLAANADPCAVTVAILDAHGTTVAQGIATTRPSLPNGQYTDRLVTGDNPSLPTRQNTDRLVTDDTPQQSSPLPTGRNTDRLVTSGTTSDAQPETPLPWSVTLPALHEAGPYTMRIHAGADELIFEDVLAGEVWLAGGQSNMEVELRNSDDAERAVSESADPLLRFINVPKTGVVDEAAEHAARWRSCSPETSGTMSAVAYYFARKLRRELGDDVPVGVVDCYIGGTSATCWMSRETLETCAAGRGYLQRFEAAIADKTAECFAAETAAWQTRFDAWNAYIAAAREASPDVTWDELNARYGACPWPPPVTPTSQWRPAGAFGAMLQRIAPYALAGFLWYQGEEDEAYCESYRELLGLLIGEWRGLWHDAALPFLIAQLPQWIDKTTAETSGDPMRWPVLREAQWSAAREISRVFAVSLIDCGEFDNIHPTDKRTPGERLADCALRRVYGRKDVAVDGPSVARWNRDEHGRVTLVFNHAHGLHFDGTDPDSRRNMDERRRLNQTPLIRQATQSGFELASTDGVFHPAQATIVTRDARQTATNDLAQITLSAEDVDHPTAVRYAWHSWGPAPLFNAANLPAPPSQSI</sequence>
<comment type="caution">
    <text evidence="4">The sequence shown here is derived from an EMBL/GenBank/DDBJ whole genome shotgun (WGS) entry which is preliminary data.</text>
</comment>
<protein>
    <submittedName>
        <fullName evidence="4">9-O-acetylesterase</fullName>
    </submittedName>
</protein>
<organism evidence="4 5">
    <name type="scientific">Bifidobacterium panos</name>
    <dbReference type="NCBI Taxonomy" id="2675321"/>
    <lineage>
        <taxon>Bacteria</taxon>
        <taxon>Bacillati</taxon>
        <taxon>Actinomycetota</taxon>
        <taxon>Actinomycetes</taxon>
        <taxon>Bifidobacteriales</taxon>
        <taxon>Bifidobacteriaceae</taxon>
        <taxon>Bifidobacterium</taxon>
    </lineage>
</organism>
<keyword evidence="1" id="KW-0378">Hydrolase</keyword>
<reference evidence="4 5" key="1">
    <citation type="submission" date="2020-02" db="EMBL/GenBank/DDBJ databases">
        <title>Characterization of phylogenetic diversity of novel bifidobacterial species isolated in Czech ZOOs.</title>
        <authorList>
            <person name="Lugli G.A."/>
            <person name="Vera N.B."/>
            <person name="Ventura M."/>
        </authorList>
    </citation>
    <scope>NUCLEOTIDE SEQUENCE [LARGE SCALE GENOMIC DNA]</scope>
    <source>
        <strain evidence="4 5">DSM 109963</strain>
    </source>
</reference>
<gene>
    <name evidence="4" type="ORF">G1C94_1034</name>
</gene>
<dbReference type="PANTHER" id="PTHR22901:SF0">
    <property type="entry name" value="SIALATE O-ACETYLESTERASE"/>
    <property type="match status" value="1"/>
</dbReference>
<feature type="compositionally biased region" description="Polar residues" evidence="2">
    <location>
        <begin position="81"/>
        <end position="91"/>
    </location>
</feature>
<evidence type="ECO:0000313" key="4">
    <source>
        <dbReference type="EMBL" id="NMN02412.1"/>
    </source>
</evidence>
<dbReference type="InterPro" id="IPR039329">
    <property type="entry name" value="SIAE"/>
</dbReference>
<dbReference type="InterPro" id="IPR036514">
    <property type="entry name" value="SGNH_hydro_sf"/>
</dbReference>
<feature type="domain" description="Sialate O-acetylesterase" evidence="3">
    <location>
        <begin position="364"/>
        <end position="493"/>
    </location>
</feature>
<dbReference type="Gene3D" id="3.40.50.1110">
    <property type="entry name" value="SGNH hydrolase"/>
    <property type="match status" value="1"/>
</dbReference>
<dbReference type="SUPFAM" id="SSF52266">
    <property type="entry name" value="SGNH hydrolase"/>
    <property type="match status" value="1"/>
</dbReference>